<dbReference type="Pfam" id="PF00754">
    <property type="entry name" value="F5_F8_type_C"/>
    <property type="match status" value="1"/>
</dbReference>
<dbReference type="EMBL" id="CZAI01000004">
    <property type="protein sequence ID" value="CUP42050.1"/>
    <property type="molecule type" value="Genomic_DNA"/>
</dbReference>
<organism evidence="3 4">
    <name type="scientific">Bacteroides caccae</name>
    <dbReference type="NCBI Taxonomy" id="47678"/>
    <lineage>
        <taxon>Bacteria</taxon>
        <taxon>Pseudomonadati</taxon>
        <taxon>Bacteroidota</taxon>
        <taxon>Bacteroidia</taxon>
        <taxon>Bacteroidales</taxon>
        <taxon>Bacteroidaceae</taxon>
        <taxon>Bacteroides</taxon>
    </lineage>
</organism>
<proteinExistence type="predicted"/>
<dbReference type="Pfam" id="PF08522">
    <property type="entry name" value="BT_3987-like_N"/>
    <property type="match status" value="2"/>
</dbReference>
<feature type="domain" description="BT-3987-like N-terminal" evidence="2">
    <location>
        <begin position="35"/>
        <end position="155"/>
    </location>
</feature>
<sequence length="450" mass="50017">MRKNILLVSFVSAFLLTQTACEDGKDEFLDDFSTILYFRNSGEIPVSVYNTGEDANYQVVINKGGSELNAVTEVSIGTMDDATLAIYNAEEGVKYKAIPATCYELNGDRKFTFAANELYKTMDITLKTELIDGLPALNTGEEYVLPLQLENSQDSINSKLGKVFIKPNIQTPTVFFSKSGYTQNFFSDNGPIKMNFTLPLEIPIPSKWDFSCELTIDSKLLDEYNAANECDYAMLPSTAYTLEKTVNFTNDMESVKEANIEVDRTGLSYGNYVLPICLSSCTKPQFVIDTERNTSLYAISYVPDASKLTKVDLKENMISIFPDPTNEGSIAEMLDGKEDTYYHSNWSGVAPMPHWIQIALPKESTAVSIGYQIRHNNNNGAPLQYTLLGSPDGTAFSKITTVTENLPTATKAKYTSPVFVGKPFKYLRVQVDKTSVGNSFAFAEFWMSTD</sequence>
<dbReference type="SUPFAM" id="SSF49785">
    <property type="entry name" value="Galactose-binding domain-like"/>
    <property type="match status" value="1"/>
</dbReference>
<dbReference type="Gene3D" id="2.60.40.1740">
    <property type="entry name" value="hypothetical protein (bacova_03559)"/>
    <property type="match status" value="2"/>
</dbReference>
<dbReference type="Proteomes" id="UP000095657">
    <property type="component" value="Unassembled WGS sequence"/>
</dbReference>
<feature type="domain" description="BT-3987-like N-terminal" evidence="2">
    <location>
        <begin position="174"/>
        <end position="282"/>
    </location>
</feature>
<reference evidence="3 4" key="1">
    <citation type="submission" date="2015-09" db="EMBL/GenBank/DDBJ databases">
        <authorList>
            <consortium name="Pathogen Informatics"/>
        </authorList>
    </citation>
    <scope>NUCLEOTIDE SEQUENCE [LARGE SCALE GENOMIC DNA]</scope>
    <source>
        <strain evidence="3 4">2789STDY5834880</strain>
    </source>
</reference>
<evidence type="ECO:0000259" key="1">
    <source>
        <dbReference type="Pfam" id="PF00754"/>
    </source>
</evidence>
<evidence type="ECO:0000259" key="2">
    <source>
        <dbReference type="Pfam" id="PF08522"/>
    </source>
</evidence>
<evidence type="ECO:0000313" key="4">
    <source>
        <dbReference type="Proteomes" id="UP000095657"/>
    </source>
</evidence>
<gene>
    <name evidence="3" type="ORF">ERS852494_02225</name>
</gene>
<name>A0A174N6S7_9BACE</name>
<dbReference type="STRING" id="47678.ERS852494_02225"/>
<dbReference type="AlphaFoldDB" id="A0A174N6S7"/>
<dbReference type="RefSeq" id="WP_070100385.1">
    <property type="nucleotide sequence ID" value="NZ_CZAI01000004.1"/>
</dbReference>
<dbReference type="InterPro" id="IPR008979">
    <property type="entry name" value="Galactose-bd-like_sf"/>
</dbReference>
<feature type="domain" description="F5/8 type C" evidence="1">
    <location>
        <begin position="326"/>
        <end position="441"/>
    </location>
</feature>
<accession>A0A174N6S7</accession>
<evidence type="ECO:0000313" key="3">
    <source>
        <dbReference type="EMBL" id="CUP42050.1"/>
    </source>
</evidence>
<dbReference type="InterPro" id="IPR013728">
    <property type="entry name" value="BT_3987-like_N"/>
</dbReference>
<dbReference type="InterPro" id="IPR000421">
    <property type="entry name" value="FA58C"/>
</dbReference>
<dbReference type="Gene3D" id="2.60.120.260">
    <property type="entry name" value="Galactose-binding domain-like"/>
    <property type="match status" value="1"/>
</dbReference>
<protein>
    <submittedName>
        <fullName evidence="3">Galactose oxidase</fullName>
    </submittedName>
</protein>